<dbReference type="Gene3D" id="1.10.10.2840">
    <property type="entry name" value="PucR C-terminal helix-turn-helix domain"/>
    <property type="match status" value="1"/>
</dbReference>
<accession>A0ABS2N0L7</accession>
<keyword evidence="6" id="KW-1185">Reference proteome</keyword>
<dbReference type="PANTHER" id="PTHR33744:SF16">
    <property type="entry name" value="CARBOHYDRATE DIACID REGULATOR"/>
    <property type="match status" value="1"/>
</dbReference>
<dbReference type="SUPFAM" id="SSF46689">
    <property type="entry name" value="Homeodomain-like"/>
    <property type="match status" value="1"/>
</dbReference>
<comment type="caution">
    <text evidence="5">The sequence shown here is derived from an EMBL/GenBank/DDBJ whole genome shotgun (WGS) entry which is preliminary data.</text>
</comment>
<dbReference type="InterPro" id="IPR025736">
    <property type="entry name" value="PucR_C-HTH_dom"/>
</dbReference>
<dbReference type="InterPro" id="IPR042070">
    <property type="entry name" value="PucR_C-HTH_sf"/>
</dbReference>
<evidence type="ECO:0000256" key="1">
    <source>
        <dbReference type="ARBA" id="ARBA00006754"/>
    </source>
</evidence>
<comment type="similarity">
    <text evidence="1">Belongs to the CdaR family.</text>
</comment>
<gene>
    <name evidence="5" type="ORF">JOC48_002159</name>
</gene>
<dbReference type="PANTHER" id="PTHR33744">
    <property type="entry name" value="CARBOHYDRATE DIACID REGULATOR"/>
    <property type="match status" value="1"/>
</dbReference>
<dbReference type="Proteomes" id="UP001296943">
    <property type="component" value="Unassembled WGS sequence"/>
</dbReference>
<feature type="domain" description="PucR C-terminal helix-turn-helix" evidence="3">
    <location>
        <begin position="311"/>
        <end position="368"/>
    </location>
</feature>
<evidence type="ECO:0000259" key="3">
    <source>
        <dbReference type="Pfam" id="PF13556"/>
    </source>
</evidence>
<name>A0ABS2N0L7_9BACI</name>
<evidence type="ECO:0000259" key="4">
    <source>
        <dbReference type="Pfam" id="PF17853"/>
    </source>
</evidence>
<dbReference type="Pfam" id="PF05651">
    <property type="entry name" value="Diacid_rec"/>
    <property type="match status" value="1"/>
</dbReference>
<organism evidence="5 6">
    <name type="scientific">Aquibacillus albus</name>
    <dbReference type="NCBI Taxonomy" id="1168171"/>
    <lineage>
        <taxon>Bacteria</taxon>
        <taxon>Bacillati</taxon>
        <taxon>Bacillota</taxon>
        <taxon>Bacilli</taxon>
        <taxon>Bacillales</taxon>
        <taxon>Bacillaceae</taxon>
        <taxon>Aquibacillus</taxon>
    </lineage>
</organism>
<sequence length="372" mass="43336">MRISADLALPIIEKLKNDVNFDINIMNDKGVIVASTDSNRLQQVHEGAFHVINNQSPLVIYPKERGKYSGSREGVNLPIEFLGEIIGVVGVTGHPDELSQFVHVIKVTVEVLVQQVHFNNQLHYQKTLMENWVLDLVHPHYFDEKRTDAYARHYLNINSSEQVQILVVSFNKPTMERKGVYERQAIQEDIYKRIKSLIPSVLFHAFFEDSYCVIGIQCKEILPVAEHILKDLDKNYKDLKIGIGEKYHGVKGYRKSFFEAMDSIGIMDKFQCTKRIAHIHEWGIIRLVKQIPEEKRQVFLDHYYFDLNDELIETLHVLFECQINMKETASKLHIHRNTLIYRLESIQNQIGLDPRKFDDAMTLRIILIIKQL</sequence>
<evidence type="ECO:0000313" key="5">
    <source>
        <dbReference type="EMBL" id="MBM7571660.1"/>
    </source>
</evidence>
<dbReference type="RefSeq" id="WP_204499463.1">
    <property type="nucleotide sequence ID" value="NZ_JAFBDR010000010.1"/>
</dbReference>
<feature type="domain" description="Putative sugar diacid recognition" evidence="2">
    <location>
        <begin position="4"/>
        <end position="136"/>
    </location>
</feature>
<dbReference type="InterPro" id="IPR051448">
    <property type="entry name" value="CdaR-like_regulators"/>
</dbReference>
<dbReference type="Pfam" id="PF17853">
    <property type="entry name" value="GGDEF_2"/>
    <property type="match status" value="1"/>
</dbReference>
<reference evidence="5 6" key="1">
    <citation type="submission" date="2021-01" db="EMBL/GenBank/DDBJ databases">
        <title>Genomic Encyclopedia of Type Strains, Phase IV (KMG-IV): sequencing the most valuable type-strain genomes for metagenomic binning, comparative biology and taxonomic classification.</title>
        <authorList>
            <person name="Goeker M."/>
        </authorList>
    </citation>
    <scope>NUCLEOTIDE SEQUENCE [LARGE SCALE GENOMIC DNA]</scope>
    <source>
        <strain evidence="5 6">DSM 23711</strain>
    </source>
</reference>
<dbReference type="InterPro" id="IPR008599">
    <property type="entry name" value="Diacid_rec"/>
</dbReference>
<dbReference type="EMBL" id="JAFBDR010000010">
    <property type="protein sequence ID" value="MBM7571660.1"/>
    <property type="molecule type" value="Genomic_DNA"/>
</dbReference>
<dbReference type="InterPro" id="IPR041522">
    <property type="entry name" value="CdaR_GGDEF"/>
</dbReference>
<proteinExistence type="inferred from homology"/>
<evidence type="ECO:0000313" key="6">
    <source>
        <dbReference type="Proteomes" id="UP001296943"/>
    </source>
</evidence>
<protein>
    <submittedName>
        <fullName evidence="5">Carbohydrate diacid regulator</fullName>
    </submittedName>
</protein>
<dbReference type="InterPro" id="IPR009057">
    <property type="entry name" value="Homeodomain-like_sf"/>
</dbReference>
<dbReference type="Pfam" id="PF13556">
    <property type="entry name" value="HTH_30"/>
    <property type="match status" value="1"/>
</dbReference>
<feature type="domain" description="CdaR GGDEF-like" evidence="4">
    <location>
        <begin position="153"/>
        <end position="262"/>
    </location>
</feature>
<evidence type="ECO:0000259" key="2">
    <source>
        <dbReference type="Pfam" id="PF05651"/>
    </source>
</evidence>